<dbReference type="EC" id="3.1.22.-" evidence="13"/>
<comment type="subcellular location">
    <subcellularLocation>
        <location evidence="2 13">Nucleus</location>
    </subcellularLocation>
</comment>
<dbReference type="InterPro" id="IPR033309">
    <property type="entry name" value="Mus81"/>
</dbReference>
<dbReference type="GO" id="GO:0008821">
    <property type="term" value="F:crossover junction DNA endonuclease activity"/>
    <property type="evidence" value="ECO:0007669"/>
    <property type="project" value="UniProtKB-UniRule"/>
</dbReference>
<dbReference type="Gramene" id="ABO95407">
    <property type="protein sequence ID" value="ABO95407"/>
    <property type="gene ID" value="OSTLU_92534"/>
</dbReference>
<evidence type="ECO:0000259" key="15">
    <source>
        <dbReference type="SMART" id="SM00891"/>
    </source>
</evidence>
<dbReference type="GO" id="GO:0048476">
    <property type="term" value="C:Holliday junction resolvase complex"/>
    <property type="evidence" value="ECO:0007669"/>
    <property type="project" value="UniProtKB-UniRule"/>
</dbReference>
<dbReference type="InterPro" id="IPR042530">
    <property type="entry name" value="EME1/EME2_C"/>
</dbReference>
<keyword evidence="11 13" id="KW-0234">DNA repair</keyword>
<evidence type="ECO:0000256" key="1">
    <source>
        <dbReference type="ARBA" id="ARBA00001946"/>
    </source>
</evidence>
<dbReference type="OrthoDB" id="5963188at2759"/>
<comment type="function">
    <text evidence="13">Interacts with EME1 to form a DNA structure-specific endonuclease with substrate preference for branched DNA structures with a 5'-end at the branch nick. Typical substrates include 3'-flap structures, D-loops, replication forks and nicked Holliday junctions. May be required in mitosis for the processing of stalled or collapsed replication fork intermediates. May be required in meiosis for the repair of meiosis-specific double strand breaks subsequent to single-end invasion (SEI).</text>
</comment>
<gene>
    <name evidence="16" type="ORF">OSTLU_92534</name>
</gene>
<evidence type="ECO:0000256" key="14">
    <source>
        <dbReference type="SAM" id="MobiDB-lite"/>
    </source>
</evidence>
<keyword evidence="10 13" id="KW-0233">DNA recombination</keyword>
<dbReference type="GO" id="GO:0031573">
    <property type="term" value="P:mitotic intra-S DNA damage checkpoint signaling"/>
    <property type="evidence" value="ECO:0007669"/>
    <property type="project" value="TreeGrafter"/>
</dbReference>
<dbReference type="KEGG" id="olu:OSTLU_92534"/>
<keyword evidence="9 13" id="KW-0460">Magnesium</keyword>
<comment type="similarity">
    <text evidence="3 13">Belongs to the XPF family.</text>
</comment>
<evidence type="ECO:0000256" key="9">
    <source>
        <dbReference type="ARBA" id="ARBA00022842"/>
    </source>
</evidence>
<dbReference type="SUPFAM" id="SSF52980">
    <property type="entry name" value="Restriction endonuclease-like"/>
    <property type="match status" value="1"/>
</dbReference>
<keyword evidence="5 13" id="KW-0479">Metal-binding</keyword>
<evidence type="ECO:0000256" key="2">
    <source>
        <dbReference type="ARBA" id="ARBA00004123"/>
    </source>
</evidence>
<evidence type="ECO:0000256" key="4">
    <source>
        <dbReference type="ARBA" id="ARBA00022722"/>
    </source>
</evidence>
<dbReference type="CDD" id="cd20074">
    <property type="entry name" value="XPF_nuclease_Mus81"/>
    <property type="match status" value="1"/>
</dbReference>
<keyword evidence="4 13" id="KW-0540">Nuclease</keyword>
<evidence type="ECO:0000256" key="8">
    <source>
        <dbReference type="ARBA" id="ARBA00022801"/>
    </source>
</evidence>
<dbReference type="GO" id="GO:0048257">
    <property type="term" value="F:3'-flap endonuclease activity"/>
    <property type="evidence" value="ECO:0007669"/>
    <property type="project" value="TreeGrafter"/>
</dbReference>
<comment type="cofactor">
    <cofactor evidence="1 13">
        <name>Mg(2+)</name>
        <dbReference type="ChEBI" id="CHEBI:18420"/>
    </cofactor>
</comment>
<dbReference type="GO" id="GO:0006308">
    <property type="term" value="P:DNA catabolic process"/>
    <property type="evidence" value="ECO:0007669"/>
    <property type="project" value="UniProtKB-UniRule"/>
</dbReference>
<dbReference type="eggNOG" id="KOG2379">
    <property type="taxonomic scope" value="Eukaryota"/>
</dbReference>
<evidence type="ECO:0000256" key="3">
    <source>
        <dbReference type="ARBA" id="ARBA00010015"/>
    </source>
</evidence>
<evidence type="ECO:0000256" key="13">
    <source>
        <dbReference type="RuleBase" id="RU369042"/>
    </source>
</evidence>
<proteinExistence type="inferred from homology"/>
<evidence type="ECO:0000256" key="11">
    <source>
        <dbReference type="ARBA" id="ARBA00023204"/>
    </source>
</evidence>
<name>A4RVC2_OSTLU</name>
<dbReference type="SMART" id="SM00891">
    <property type="entry name" value="ERCC4"/>
    <property type="match status" value="1"/>
</dbReference>
<dbReference type="InterPro" id="IPR011335">
    <property type="entry name" value="Restrct_endonuc-II-like"/>
</dbReference>
<dbReference type="Gene3D" id="1.10.150.670">
    <property type="entry name" value="Crossover junction endonuclease EME1, DNA-binding domain"/>
    <property type="match status" value="1"/>
</dbReference>
<protein>
    <recommendedName>
        <fullName evidence="13">Crossover junction endonuclease MUS81</fullName>
        <ecNumber evidence="13">3.1.22.-</ecNumber>
    </recommendedName>
</protein>
<sequence>MDDAHDARWATTSARDGERARAAYWKKYRVRANAALGTFVETVCELLERGARTGEETAYGRALRNCAKACAKAETALSGRERAIVVKGIGPKMCDVMEEFWRRSRAPTVTEYGETLGARNFFGAAGAIAGERARETHGATSRNDVTDLDHLRHKVARAAGARATESEPAAKRARNTKPWVPGYRTAAFALLVTAHRLALEGREVLTKDELQDETEVSGLSAKGIKPKPTSRAVMGGRGAAQHFAYCGWNSFKSLKTLQNGYVEPMVNTWKKSYAMQIRLSKTGTELAAKLHAAAEARGDCSCGFAAPGENVNPNFARECEENDDDDDEVAMLDDAGVWTPVCSQPLPSSSQVPRVTNAAPALKNLVSPSRGEWALPPLQGDETYADRYETVLVVDVSETKFTERDLEFFRNAGVKTLRHSLDAGDFAWVACPKGLAPSLGDAYVLDILIERKEVNDLRASIIPSDKSGQRFVRQKYRMKNYSGLKNLVYLIEGNLRNVSAMFRRDRGGGARTSVPTHSGMTTVDMVGRLLSARVQTEIFHGFKVVNTMHLEDTKRLLKNLTLSLHATYGPLTRARASKKARTFAEYERDFREIKHKEESTVKVTWMRMLAQIDGVGPIKAQAVVEVFPTPSSLKSVVDRDRHRARMELQVIRTAAETQARSVGPSASDKILEALFPVAD</sequence>
<dbReference type="Gene3D" id="1.10.10.10">
    <property type="entry name" value="Winged helix-like DNA-binding domain superfamily/Winged helix DNA-binding domain"/>
    <property type="match status" value="1"/>
</dbReference>
<dbReference type="PANTHER" id="PTHR13451">
    <property type="entry name" value="CLASS II CROSSOVER JUNCTION ENDONUCLEASE MUS81"/>
    <property type="match status" value="1"/>
</dbReference>
<dbReference type="InterPro" id="IPR036388">
    <property type="entry name" value="WH-like_DNA-bd_sf"/>
</dbReference>
<dbReference type="InterPro" id="IPR027421">
    <property type="entry name" value="DNA_pol_lamdba_lyase_dom_sf"/>
</dbReference>
<dbReference type="RefSeq" id="XP_001417114.1">
    <property type="nucleotide sequence ID" value="XM_001417077.1"/>
</dbReference>
<feature type="region of interest" description="Disordered" evidence="14">
    <location>
        <begin position="210"/>
        <end position="233"/>
    </location>
</feature>
<dbReference type="Gene3D" id="3.40.50.10130">
    <property type="match status" value="1"/>
</dbReference>
<dbReference type="GeneID" id="5000947"/>
<dbReference type="GO" id="GO:0005634">
    <property type="term" value="C:nucleus"/>
    <property type="evidence" value="ECO:0007669"/>
    <property type="project" value="UniProtKB-SubCell"/>
</dbReference>
<dbReference type="EMBL" id="CP000583">
    <property type="protein sequence ID" value="ABO95407.1"/>
    <property type="molecule type" value="Genomic_DNA"/>
</dbReference>
<keyword evidence="7 13" id="KW-0227">DNA damage</keyword>
<evidence type="ECO:0000256" key="6">
    <source>
        <dbReference type="ARBA" id="ARBA00022759"/>
    </source>
</evidence>
<evidence type="ECO:0000256" key="10">
    <source>
        <dbReference type="ARBA" id="ARBA00023172"/>
    </source>
</evidence>
<keyword evidence="6 13" id="KW-0255">Endonuclease</keyword>
<dbReference type="GO" id="GO:0046872">
    <property type="term" value="F:metal ion binding"/>
    <property type="evidence" value="ECO:0007669"/>
    <property type="project" value="UniProtKB-UniRule"/>
</dbReference>
<dbReference type="InterPro" id="IPR006166">
    <property type="entry name" value="ERCC4_domain"/>
</dbReference>
<dbReference type="Pfam" id="PF02732">
    <property type="entry name" value="ERCC4"/>
    <property type="match status" value="1"/>
</dbReference>
<reference evidence="16 17" key="1">
    <citation type="journal article" date="2007" name="Proc. Natl. Acad. Sci. U.S.A.">
        <title>The tiny eukaryote Ostreococcus provides genomic insights into the paradox of plankton speciation.</title>
        <authorList>
            <person name="Palenik B."/>
            <person name="Grimwood J."/>
            <person name="Aerts A."/>
            <person name="Rouze P."/>
            <person name="Salamov A."/>
            <person name="Putnam N."/>
            <person name="Dupont C."/>
            <person name="Jorgensen R."/>
            <person name="Derelle E."/>
            <person name="Rombauts S."/>
            <person name="Zhou K."/>
            <person name="Otillar R."/>
            <person name="Merchant S.S."/>
            <person name="Podell S."/>
            <person name="Gaasterland T."/>
            <person name="Napoli C."/>
            <person name="Gendler K."/>
            <person name="Manuell A."/>
            <person name="Tai V."/>
            <person name="Vallon O."/>
            <person name="Piganeau G."/>
            <person name="Jancek S."/>
            <person name="Heijde M."/>
            <person name="Jabbari K."/>
            <person name="Bowler C."/>
            <person name="Lohr M."/>
            <person name="Robbens S."/>
            <person name="Werner G."/>
            <person name="Dubchak I."/>
            <person name="Pazour G.J."/>
            <person name="Ren Q."/>
            <person name="Paulsen I."/>
            <person name="Delwiche C."/>
            <person name="Schmutz J."/>
            <person name="Rokhsar D."/>
            <person name="Van de Peer Y."/>
            <person name="Moreau H."/>
            <person name="Grigoriev I.V."/>
        </authorList>
    </citation>
    <scope>NUCLEOTIDE SEQUENCE [LARGE SCALE GENOMIC DNA]</scope>
    <source>
        <strain evidence="16 17">CCE9901</strain>
    </source>
</reference>
<keyword evidence="8 13" id="KW-0378">Hydrolase</keyword>
<dbReference type="OMA" id="QNGYVEP"/>
<dbReference type="Proteomes" id="UP000001568">
    <property type="component" value="Chromosome 3"/>
</dbReference>
<evidence type="ECO:0000313" key="17">
    <source>
        <dbReference type="Proteomes" id="UP000001568"/>
    </source>
</evidence>
<dbReference type="InterPro" id="IPR047416">
    <property type="entry name" value="XPF_nuclease_Mus81"/>
</dbReference>
<accession>A4RVC2</accession>
<evidence type="ECO:0000256" key="12">
    <source>
        <dbReference type="ARBA" id="ARBA00023242"/>
    </source>
</evidence>
<organism evidence="16 17">
    <name type="scientific">Ostreococcus lucimarinus (strain CCE9901)</name>
    <dbReference type="NCBI Taxonomy" id="436017"/>
    <lineage>
        <taxon>Eukaryota</taxon>
        <taxon>Viridiplantae</taxon>
        <taxon>Chlorophyta</taxon>
        <taxon>Mamiellophyceae</taxon>
        <taxon>Mamiellales</taxon>
        <taxon>Bathycoccaceae</taxon>
        <taxon>Ostreococcus</taxon>
    </lineage>
</organism>
<dbReference type="GO" id="GO:0000727">
    <property type="term" value="P:double-strand break repair via break-induced replication"/>
    <property type="evidence" value="ECO:0007669"/>
    <property type="project" value="UniProtKB-UniRule"/>
</dbReference>
<comment type="subunit">
    <text evidence="13">Interacts with EME1.</text>
</comment>
<dbReference type="PANTHER" id="PTHR13451:SF0">
    <property type="entry name" value="CROSSOVER JUNCTION ENDONUCLEASE MUS81"/>
    <property type="match status" value="1"/>
</dbReference>
<dbReference type="AlphaFoldDB" id="A4RVC2"/>
<dbReference type="GO" id="GO:0003677">
    <property type="term" value="F:DNA binding"/>
    <property type="evidence" value="ECO:0007669"/>
    <property type="project" value="UniProtKB-UniRule"/>
</dbReference>
<evidence type="ECO:0000256" key="5">
    <source>
        <dbReference type="ARBA" id="ARBA00022723"/>
    </source>
</evidence>
<dbReference type="GO" id="GO:0000712">
    <property type="term" value="P:resolution of meiotic recombination intermediates"/>
    <property type="evidence" value="ECO:0007669"/>
    <property type="project" value="TreeGrafter"/>
</dbReference>
<dbReference type="HOGENOM" id="CLU_405133_0_0_1"/>
<evidence type="ECO:0000256" key="7">
    <source>
        <dbReference type="ARBA" id="ARBA00022763"/>
    </source>
</evidence>
<keyword evidence="17" id="KW-1185">Reference proteome</keyword>
<evidence type="ECO:0000313" key="16">
    <source>
        <dbReference type="EMBL" id="ABO95407.1"/>
    </source>
</evidence>
<feature type="domain" description="ERCC4" evidence="15">
    <location>
        <begin position="391"/>
        <end position="495"/>
    </location>
</feature>
<dbReference type="SUPFAM" id="SSF47802">
    <property type="entry name" value="DNA polymerase beta, N-terminal domain-like"/>
    <property type="match status" value="1"/>
</dbReference>
<keyword evidence="12 13" id="KW-0539">Nucleus</keyword>
<dbReference type="STRING" id="436017.A4RVC2"/>